<dbReference type="Proteomes" id="UP000829720">
    <property type="component" value="Unassembled WGS sequence"/>
</dbReference>
<accession>A0A8T3CZ36</accession>
<keyword evidence="2" id="KW-1185">Reference proteome</keyword>
<reference evidence="1" key="1">
    <citation type="submission" date="2021-01" db="EMBL/GenBank/DDBJ databases">
        <authorList>
            <person name="Zahm M."/>
            <person name="Roques C."/>
            <person name="Cabau C."/>
            <person name="Klopp C."/>
            <person name="Donnadieu C."/>
            <person name="Jouanno E."/>
            <person name="Lampietro C."/>
            <person name="Louis A."/>
            <person name="Herpin A."/>
            <person name="Echchiki A."/>
            <person name="Berthelot C."/>
            <person name="Parey E."/>
            <person name="Roest-Crollius H."/>
            <person name="Braasch I."/>
            <person name="Postlethwait J."/>
            <person name="Bobe J."/>
            <person name="Montfort J."/>
            <person name="Bouchez O."/>
            <person name="Begum T."/>
            <person name="Mejri S."/>
            <person name="Adams A."/>
            <person name="Chen W.-J."/>
            <person name="Guiguen Y."/>
        </authorList>
    </citation>
    <scope>NUCLEOTIDE SEQUENCE</scope>
    <source>
        <tissue evidence="1">Blood</tissue>
    </source>
</reference>
<comment type="caution">
    <text evidence="1">The sequence shown here is derived from an EMBL/GenBank/DDBJ whole genome shotgun (WGS) entry which is preliminary data.</text>
</comment>
<proteinExistence type="predicted"/>
<evidence type="ECO:0000313" key="1">
    <source>
        <dbReference type="EMBL" id="KAI1890599.1"/>
    </source>
</evidence>
<dbReference type="AlphaFoldDB" id="A0A8T3CZ36"/>
<dbReference type="EMBL" id="JAERUA010000014">
    <property type="protein sequence ID" value="KAI1890599.1"/>
    <property type="molecule type" value="Genomic_DNA"/>
</dbReference>
<protein>
    <submittedName>
        <fullName evidence="1">Uncharacterized protein</fullName>
    </submittedName>
</protein>
<gene>
    <name evidence="1" type="ORF">AGOR_G00155330</name>
</gene>
<evidence type="ECO:0000313" key="2">
    <source>
        <dbReference type="Proteomes" id="UP000829720"/>
    </source>
</evidence>
<sequence>MWRLLAKFGPTFGYNTKRNFPVQRLSRLREDSTLVRKIISVIFSVFNFSDSEICRKPEFLSELSPV</sequence>
<organism evidence="1 2">
    <name type="scientific">Albula goreensis</name>
    <dbReference type="NCBI Taxonomy" id="1534307"/>
    <lineage>
        <taxon>Eukaryota</taxon>
        <taxon>Metazoa</taxon>
        <taxon>Chordata</taxon>
        <taxon>Craniata</taxon>
        <taxon>Vertebrata</taxon>
        <taxon>Euteleostomi</taxon>
        <taxon>Actinopterygii</taxon>
        <taxon>Neopterygii</taxon>
        <taxon>Teleostei</taxon>
        <taxon>Albuliformes</taxon>
        <taxon>Albulidae</taxon>
        <taxon>Albula</taxon>
    </lineage>
</organism>
<name>A0A8T3CZ36_9TELE</name>